<dbReference type="STRING" id="3983.A0A2C9WGN9"/>
<feature type="domain" description="SCP" evidence="2">
    <location>
        <begin position="26"/>
        <end position="161"/>
    </location>
</feature>
<dbReference type="Gramene" id="Manes.10G088450.1.v8.1">
    <property type="protein sequence ID" value="Manes.10G088450.1.v8.1.CDS.1"/>
    <property type="gene ID" value="Manes.10G088450.v8.1"/>
</dbReference>
<dbReference type="Pfam" id="PF00188">
    <property type="entry name" value="CAP"/>
    <property type="match status" value="1"/>
</dbReference>
<feature type="signal peptide" evidence="1">
    <location>
        <begin position="1"/>
        <end position="24"/>
    </location>
</feature>
<evidence type="ECO:0000313" key="3">
    <source>
        <dbReference type="EMBL" id="OAY58556.1"/>
    </source>
</evidence>
<name>A0A2C9WGN9_MANES</name>
<dbReference type="SUPFAM" id="SSF55797">
    <property type="entry name" value="PR-1-like"/>
    <property type="match status" value="1"/>
</dbReference>
<dbReference type="InterPro" id="IPR001283">
    <property type="entry name" value="CRISP-related"/>
</dbReference>
<sequence length="165" mass="18036">MALWKISAFVACVVGLALVIPSHAQNSPQDYLNAHNAARSAIVGANIPALLYDTTLEADVQLYLNTLLGQCNLNVDLSLNGINVKVKENLLTGLDAVNAWVNEEIYYDYNTNSCIGGICTHYTQVVWKSSVSIGCFRTQCLNNLNLWIVGCKYSPPGNIIGLRPY</sequence>
<evidence type="ECO:0000259" key="2">
    <source>
        <dbReference type="SMART" id="SM00198"/>
    </source>
</evidence>
<keyword evidence="1" id="KW-0732">Signal</keyword>
<accession>A0A2C9WGN9</accession>
<reference evidence="3" key="1">
    <citation type="submission" date="2016-02" db="EMBL/GenBank/DDBJ databases">
        <title>WGS assembly of Manihot esculenta.</title>
        <authorList>
            <person name="Bredeson J.V."/>
            <person name="Prochnik S.E."/>
            <person name="Lyons J.B."/>
            <person name="Schmutz J."/>
            <person name="Grimwood J."/>
            <person name="Vrebalov J."/>
            <person name="Bart R.S."/>
            <person name="Amuge T."/>
            <person name="Ferguson M.E."/>
            <person name="Green R."/>
            <person name="Putnam N."/>
            <person name="Stites J."/>
            <person name="Rounsley S."/>
            <person name="Rokhsar D.S."/>
        </authorList>
    </citation>
    <scope>NUCLEOTIDE SEQUENCE [LARGE SCALE GENOMIC DNA]</scope>
    <source>
        <tissue evidence="3">Leaf</tissue>
    </source>
</reference>
<dbReference type="InterPro" id="IPR035940">
    <property type="entry name" value="CAP_sf"/>
</dbReference>
<gene>
    <name evidence="3" type="ORF">MANES_02G187700</name>
</gene>
<dbReference type="PANTHER" id="PTHR10334">
    <property type="entry name" value="CYSTEINE-RICH SECRETORY PROTEIN-RELATED"/>
    <property type="match status" value="1"/>
</dbReference>
<dbReference type="AlphaFoldDB" id="A0A2C9WGN9"/>
<dbReference type="EMBL" id="CM004388">
    <property type="protein sequence ID" value="OAY58556.1"/>
    <property type="molecule type" value="Genomic_DNA"/>
</dbReference>
<dbReference type="GO" id="GO:0005615">
    <property type="term" value="C:extracellular space"/>
    <property type="evidence" value="ECO:0000318"/>
    <property type="project" value="GO_Central"/>
</dbReference>
<organism evidence="3">
    <name type="scientific">Manihot esculenta</name>
    <name type="common">Cassava</name>
    <name type="synonym">Jatropha manihot</name>
    <dbReference type="NCBI Taxonomy" id="3983"/>
    <lineage>
        <taxon>Eukaryota</taxon>
        <taxon>Viridiplantae</taxon>
        <taxon>Streptophyta</taxon>
        <taxon>Embryophyta</taxon>
        <taxon>Tracheophyta</taxon>
        <taxon>Spermatophyta</taxon>
        <taxon>Magnoliopsida</taxon>
        <taxon>eudicotyledons</taxon>
        <taxon>Gunneridae</taxon>
        <taxon>Pentapetalae</taxon>
        <taxon>rosids</taxon>
        <taxon>fabids</taxon>
        <taxon>Malpighiales</taxon>
        <taxon>Euphorbiaceae</taxon>
        <taxon>Crotonoideae</taxon>
        <taxon>Manihoteae</taxon>
        <taxon>Manihot</taxon>
    </lineage>
</organism>
<dbReference type="PRINTS" id="PR00837">
    <property type="entry name" value="V5TPXLIKE"/>
</dbReference>
<dbReference type="SMART" id="SM00198">
    <property type="entry name" value="SCP"/>
    <property type="match status" value="1"/>
</dbReference>
<feature type="chain" id="PRO_5013130138" description="SCP domain-containing protein" evidence="1">
    <location>
        <begin position="25"/>
        <end position="165"/>
    </location>
</feature>
<evidence type="ECO:0000256" key="1">
    <source>
        <dbReference type="SAM" id="SignalP"/>
    </source>
</evidence>
<dbReference type="Gene3D" id="3.40.33.10">
    <property type="entry name" value="CAP"/>
    <property type="match status" value="1"/>
</dbReference>
<dbReference type="OrthoDB" id="820152at2759"/>
<dbReference type="InterPro" id="IPR014044">
    <property type="entry name" value="CAP_dom"/>
</dbReference>
<protein>
    <recommendedName>
        <fullName evidence="2">SCP domain-containing protein</fullName>
    </recommendedName>
</protein>
<proteinExistence type="predicted"/>